<dbReference type="FunFam" id="3.40.50.720:FF:000009">
    <property type="entry name" value="Fatty oxidation complex, alpha subunit"/>
    <property type="match status" value="1"/>
</dbReference>
<feature type="binding site" evidence="3">
    <location>
        <position position="140"/>
    </location>
    <ligand>
        <name>NAD(+)</name>
        <dbReference type="ChEBI" id="CHEBI:57540"/>
    </ligand>
</feature>
<dbReference type="PANTHER" id="PTHR48075">
    <property type="entry name" value="3-HYDROXYACYL-COA DEHYDROGENASE FAMILY PROTEIN"/>
    <property type="match status" value="1"/>
</dbReference>
<dbReference type="SUPFAM" id="SSF51735">
    <property type="entry name" value="NAD(P)-binding Rossmann-fold domains"/>
    <property type="match status" value="1"/>
</dbReference>
<keyword evidence="1" id="KW-0560">Oxidoreductase</keyword>
<feature type="binding site" evidence="3">
    <location>
        <position position="116"/>
    </location>
    <ligand>
        <name>NAD(+)</name>
        <dbReference type="ChEBI" id="CHEBI:57540"/>
    </ligand>
</feature>
<dbReference type="InterPro" id="IPR036291">
    <property type="entry name" value="NAD(P)-bd_dom_sf"/>
</dbReference>
<accession>A0A1M3L2E3</accession>
<feature type="binding site" evidence="3">
    <location>
        <position position="30"/>
    </location>
    <ligand>
        <name>NAD(+)</name>
        <dbReference type="ChEBI" id="CHEBI:57540"/>
    </ligand>
</feature>
<dbReference type="Proteomes" id="UP000184233">
    <property type="component" value="Unassembled WGS sequence"/>
</dbReference>
<dbReference type="GO" id="GO:0008691">
    <property type="term" value="F:3-hydroxybutyryl-CoA dehydrogenase activity"/>
    <property type="evidence" value="ECO:0007669"/>
    <property type="project" value="TreeGrafter"/>
</dbReference>
<feature type="domain" description="3-hydroxyacyl-CoA dehydrogenase NAD binding" evidence="5">
    <location>
        <begin position="3"/>
        <end position="180"/>
    </location>
</feature>
<dbReference type="Gene3D" id="3.40.50.720">
    <property type="entry name" value="NAD(P)-binding Rossmann-like Domain"/>
    <property type="match status" value="1"/>
</dbReference>
<evidence type="ECO:0000313" key="6">
    <source>
        <dbReference type="EMBL" id="OJX59394.1"/>
    </source>
</evidence>
<dbReference type="GO" id="GO:0006635">
    <property type="term" value="P:fatty acid beta-oxidation"/>
    <property type="evidence" value="ECO:0007669"/>
    <property type="project" value="TreeGrafter"/>
</dbReference>
<feature type="binding site" evidence="3">
    <location>
        <position position="271"/>
    </location>
    <ligand>
        <name>NAD(+)</name>
        <dbReference type="ChEBI" id="CHEBI:57540"/>
    </ligand>
</feature>
<organism evidence="6 7">
    <name type="scientific">Candidatus Kapaibacterium thiocyanatum</name>
    <dbReference type="NCBI Taxonomy" id="1895771"/>
    <lineage>
        <taxon>Bacteria</taxon>
        <taxon>Pseudomonadati</taxon>
        <taxon>Candidatus Kapaibacteriota</taxon>
        <taxon>Candidatus Kapaibacteriia</taxon>
        <taxon>Candidatus Kapaibacteriales</taxon>
        <taxon>Candidatus Kapaibacteriaceae</taxon>
        <taxon>Candidatus Kapaibacterium</taxon>
    </lineage>
</organism>
<feature type="binding site" evidence="3">
    <location>
        <position position="94"/>
    </location>
    <ligand>
        <name>NAD(+)</name>
        <dbReference type="ChEBI" id="CHEBI:57540"/>
    </ligand>
</feature>
<dbReference type="GO" id="GO:0070403">
    <property type="term" value="F:NAD+ binding"/>
    <property type="evidence" value="ECO:0007669"/>
    <property type="project" value="InterPro"/>
</dbReference>
<feature type="binding site" evidence="3">
    <location>
        <begin position="7"/>
        <end position="12"/>
    </location>
    <ligand>
        <name>NAD(+)</name>
        <dbReference type="ChEBI" id="CHEBI:57540"/>
    </ligand>
</feature>
<evidence type="ECO:0000259" key="5">
    <source>
        <dbReference type="Pfam" id="PF02737"/>
    </source>
</evidence>
<dbReference type="InterPro" id="IPR008927">
    <property type="entry name" value="6-PGluconate_DH-like_C_sf"/>
</dbReference>
<dbReference type="Gene3D" id="1.10.1040.10">
    <property type="entry name" value="N-(1-d-carboxylethyl)-l-norvaline Dehydrogenase, domain 2"/>
    <property type="match status" value="1"/>
</dbReference>
<comment type="caution">
    <text evidence="6">The sequence shown here is derived from an EMBL/GenBank/DDBJ whole genome shotgun (WGS) entry which is preliminary data.</text>
</comment>
<dbReference type="SUPFAM" id="SSF48179">
    <property type="entry name" value="6-phosphogluconate dehydrogenase C-terminal domain-like"/>
    <property type="match status" value="1"/>
</dbReference>
<keyword evidence="3" id="KW-0520">NAD</keyword>
<evidence type="ECO:0000256" key="3">
    <source>
        <dbReference type="PIRSR" id="PIRSR000105-2"/>
    </source>
</evidence>
<dbReference type="AlphaFoldDB" id="A0A1M3L2E3"/>
<dbReference type="InterPro" id="IPR022694">
    <property type="entry name" value="3-OHacyl-CoA_DH"/>
</dbReference>
<evidence type="ECO:0000256" key="2">
    <source>
        <dbReference type="PIRSR" id="PIRSR000105-1"/>
    </source>
</evidence>
<evidence type="ECO:0000313" key="7">
    <source>
        <dbReference type="Proteomes" id="UP000184233"/>
    </source>
</evidence>
<evidence type="ECO:0000256" key="1">
    <source>
        <dbReference type="ARBA" id="ARBA00023002"/>
    </source>
</evidence>
<protein>
    <submittedName>
        <fullName evidence="6">3-hydroxybutyryl-CoA dehydrogenase</fullName>
    </submittedName>
</protein>
<proteinExistence type="predicted"/>
<dbReference type="PANTHER" id="PTHR48075:SF5">
    <property type="entry name" value="3-HYDROXYBUTYRYL-COA DEHYDROGENASE"/>
    <property type="match status" value="1"/>
</dbReference>
<sequence>MIIGICGAGTMGRGIAISSLQAGHHVVLFDIAEAACAKAATYVLDQLAKAVEKGKMTSDRLSAATAAFGTATDLSALSACDLVIEAIAENLDIKHALFRTLESLCRPDAILASNTSSISITSLARCLERPERFVGLHFFNPAHIMKLVEVIKGTLTSDETVRMAVDVAKGMGKTTVIANDVPGFIVNRVARNFYNEAQRVAMERCASPEQIDRLLKGLGFRMGPFELMDLIGVDVNLDVTKSMYAQYFNEPRFNPSLLQQQTVDAGLHGRKTGRGFYDYGE</sequence>
<reference evidence="6 7" key="1">
    <citation type="submission" date="2016-09" db="EMBL/GenBank/DDBJ databases">
        <title>Genome-resolved meta-omics ties microbial dynamics to process performance in biotechnology for thiocyanate degradation.</title>
        <authorList>
            <person name="Kantor R.S."/>
            <person name="Huddy R.J."/>
            <person name="Iyer R."/>
            <person name="Thomas B.C."/>
            <person name="Brown C.T."/>
            <person name="Anantharaman K."/>
            <person name="Tringe S."/>
            <person name="Hettich R.L."/>
            <person name="Harrison S.T."/>
            <person name="Banfield J.F."/>
        </authorList>
    </citation>
    <scope>NUCLEOTIDE SEQUENCE [LARGE SCALE GENOMIC DNA]</scope>
    <source>
        <strain evidence="6">59-99</strain>
    </source>
</reference>
<dbReference type="STRING" id="1895771.BGO89_02975"/>
<dbReference type="Pfam" id="PF00725">
    <property type="entry name" value="3HCDH"/>
    <property type="match status" value="1"/>
</dbReference>
<dbReference type="PIRSF" id="PIRSF000105">
    <property type="entry name" value="HCDH"/>
    <property type="match status" value="1"/>
</dbReference>
<feature type="binding site" evidence="3">
    <location>
        <position position="89"/>
    </location>
    <ligand>
        <name>NAD(+)</name>
        <dbReference type="ChEBI" id="CHEBI:57540"/>
    </ligand>
</feature>
<dbReference type="Pfam" id="PF02737">
    <property type="entry name" value="3HCDH_N"/>
    <property type="match status" value="1"/>
</dbReference>
<dbReference type="InterPro" id="IPR013328">
    <property type="entry name" value="6PGD_dom2"/>
</dbReference>
<name>A0A1M3L2E3_9BACT</name>
<gene>
    <name evidence="6" type="ORF">BGO89_02975</name>
</gene>
<dbReference type="InterPro" id="IPR006108">
    <property type="entry name" value="3HC_DH_C"/>
</dbReference>
<feature type="domain" description="3-hydroxyacyl-CoA dehydrogenase C-terminal" evidence="4">
    <location>
        <begin position="183"/>
        <end position="279"/>
    </location>
</feature>
<dbReference type="InterPro" id="IPR006176">
    <property type="entry name" value="3-OHacyl-CoA_DH_NAD-bd"/>
</dbReference>
<dbReference type="EMBL" id="MKVH01000013">
    <property type="protein sequence ID" value="OJX59394.1"/>
    <property type="molecule type" value="Genomic_DNA"/>
</dbReference>
<feature type="site" description="Important for catalytic activity" evidence="2">
    <location>
        <position position="137"/>
    </location>
</feature>
<evidence type="ECO:0000259" key="4">
    <source>
        <dbReference type="Pfam" id="PF00725"/>
    </source>
</evidence>